<evidence type="ECO:0000313" key="4">
    <source>
        <dbReference type="EMBL" id="MBO8428215.1"/>
    </source>
</evidence>
<dbReference type="GO" id="GO:0005975">
    <property type="term" value="P:carbohydrate metabolic process"/>
    <property type="evidence" value="ECO:0007669"/>
    <property type="project" value="InterPro"/>
</dbReference>
<dbReference type="Proteomes" id="UP000823613">
    <property type="component" value="Unassembled WGS sequence"/>
</dbReference>
<dbReference type="Gene3D" id="2.60.120.560">
    <property type="entry name" value="Exo-inulinase, domain 1"/>
    <property type="match status" value="2"/>
</dbReference>
<keyword evidence="2" id="KW-0378">Hydrolase</keyword>
<keyword evidence="3" id="KW-0326">Glycosidase</keyword>
<comment type="caution">
    <text evidence="4">The sequence shown here is derived from an EMBL/GenBank/DDBJ whole genome shotgun (WGS) entry which is preliminary data.</text>
</comment>
<dbReference type="Gene3D" id="2.115.10.20">
    <property type="entry name" value="Glycosyl hydrolase domain, family 43"/>
    <property type="match status" value="1"/>
</dbReference>
<name>A0A9D9DLD3_9BACL</name>
<dbReference type="EMBL" id="JADIMY010000126">
    <property type="protein sequence ID" value="MBO8428215.1"/>
    <property type="molecule type" value="Genomic_DNA"/>
</dbReference>
<gene>
    <name evidence="4" type="ORF">IAC58_06710</name>
</gene>
<organism evidence="4 5">
    <name type="scientific">Candidatus Onthovivens merdipullorum</name>
    <dbReference type="NCBI Taxonomy" id="2840889"/>
    <lineage>
        <taxon>Bacteria</taxon>
        <taxon>Bacillati</taxon>
        <taxon>Bacillota</taxon>
        <taxon>Bacilli</taxon>
        <taxon>Bacillales</taxon>
        <taxon>Candidatus Onthovivens</taxon>
    </lineage>
</organism>
<reference evidence="4" key="2">
    <citation type="journal article" date="2021" name="PeerJ">
        <title>Extensive microbial diversity within the chicken gut microbiome revealed by metagenomics and culture.</title>
        <authorList>
            <person name="Gilroy R."/>
            <person name="Ravi A."/>
            <person name="Getino M."/>
            <person name="Pursley I."/>
            <person name="Horton D.L."/>
            <person name="Alikhan N.F."/>
            <person name="Baker D."/>
            <person name="Gharbi K."/>
            <person name="Hall N."/>
            <person name="Watson M."/>
            <person name="Adriaenssens E.M."/>
            <person name="Foster-Nyarko E."/>
            <person name="Jarju S."/>
            <person name="Secka A."/>
            <person name="Antonio M."/>
            <person name="Oren A."/>
            <person name="Chaudhuri R.R."/>
            <person name="La Ragione R."/>
            <person name="Hildebrand F."/>
            <person name="Pallen M.J."/>
        </authorList>
    </citation>
    <scope>NUCLEOTIDE SEQUENCE</scope>
    <source>
        <strain evidence="4">11159</strain>
    </source>
</reference>
<protein>
    <submittedName>
        <fullName evidence="4">Family 43 glycosylhydrolase</fullName>
    </submittedName>
</protein>
<evidence type="ECO:0000313" key="5">
    <source>
        <dbReference type="Proteomes" id="UP000823613"/>
    </source>
</evidence>
<dbReference type="PROSITE" id="PS51257">
    <property type="entry name" value="PROKAR_LIPOPROTEIN"/>
    <property type="match status" value="1"/>
</dbReference>
<reference evidence="4" key="1">
    <citation type="submission" date="2020-10" db="EMBL/GenBank/DDBJ databases">
        <authorList>
            <person name="Gilroy R."/>
        </authorList>
    </citation>
    <scope>NUCLEOTIDE SEQUENCE</scope>
    <source>
        <strain evidence="4">11159</strain>
    </source>
</reference>
<accession>A0A9D9DLD3</accession>
<evidence type="ECO:0000256" key="2">
    <source>
        <dbReference type="ARBA" id="ARBA00022801"/>
    </source>
</evidence>
<proteinExistence type="inferred from homology"/>
<dbReference type="SUPFAM" id="SSF75005">
    <property type="entry name" value="Arabinanase/levansucrase/invertase"/>
    <property type="match status" value="1"/>
</dbReference>
<dbReference type="PANTHER" id="PTHR42812:SF14">
    <property type="entry name" value="SECRETED PROTEIN"/>
    <property type="match status" value="1"/>
</dbReference>
<sequence length="825" mass="92266">MKKNKIILASLVIGLLTISLISCNKSGDSYKSLNGTISDLVDEDEKLIPNETLTNKDFYTNNFNDEQIENQWSEYGIGDPFLYRWNGTYYLYVSTKDGNQGVRGYKSTDLVHYEPMTGEGLPYGYVSNDESTLTAYAPEVMYKNGTFYMILSPAGNGHIMLKSDSPEGPFVKCSNELDTNIDGSFFYGNDENVYLLKADSGSIVGNLLNDSMNGFLENVRFNNTSIGNWTEGPYLLERDGIYYLTYTGTNVASSAYRVGYSYSENEDFFNSEAFTQEDTILLNTSNEYQGLGHSSTVLGPNMDSYYIAYHNLRSSGGPIRGYNIAKLNFDGTLMNVDHPELTNNINPELAIFNSYNGENLNKVDGFLLTNEDTGDAFTVEYNVIGTGAKMIFSYKDSANYSYASFDNNIIKVNKVNNGVESEIYSKTLQKSYDFSKLHTLRLSYKDNQFDITFDNIRIVNDFEAEFDAGKIGYNDLASFTIGYTGFSNYAEGSSENNHIYQDRINANSYSEELSKLNDSELVKVTPNVDIDSYYDNAIIGSYYMDLKNTLDRATYKMYFDSDSIKGVSIRVPHSSLGKKIGIRVNDGDIIEYTIPNYSSSEYSDFYLELGNIKVNKGVNYISLYNVGDEVSYLYLDFYNTSNILTTYSNDLTDFVKTGATYVNTWKIRNGGHYALSGTRQLVYFGDETLGDVDVSVTLNFDNDFSTATAGVVISGKNASFSIWDDYNSIQGYYCYVSPNDGSAAIDDYNYNLSQYGEVGWSDDGSIDVAKDINIRVVKDGKQLTMYVNGTIMCSYLSPLGNTRGYVGLYTSGAGVTYKNLTIKTL</sequence>
<dbReference type="InterPro" id="IPR006710">
    <property type="entry name" value="Glyco_hydro_43"/>
</dbReference>
<dbReference type="InterPro" id="IPR051795">
    <property type="entry name" value="Glycosyl_Hydrlase_43"/>
</dbReference>
<comment type="similarity">
    <text evidence="1">Belongs to the glycosyl hydrolase 43 family.</text>
</comment>
<dbReference type="GO" id="GO:0004553">
    <property type="term" value="F:hydrolase activity, hydrolyzing O-glycosyl compounds"/>
    <property type="evidence" value="ECO:0007669"/>
    <property type="project" value="InterPro"/>
</dbReference>
<evidence type="ECO:0000256" key="1">
    <source>
        <dbReference type="ARBA" id="ARBA00009865"/>
    </source>
</evidence>
<dbReference type="AlphaFoldDB" id="A0A9D9DLD3"/>
<dbReference type="PANTHER" id="PTHR42812">
    <property type="entry name" value="BETA-XYLOSIDASE"/>
    <property type="match status" value="1"/>
</dbReference>
<evidence type="ECO:0000256" key="3">
    <source>
        <dbReference type="ARBA" id="ARBA00023295"/>
    </source>
</evidence>
<dbReference type="InterPro" id="IPR023296">
    <property type="entry name" value="Glyco_hydro_beta-prop_sf"/>
</dbReference>
<dbReference type="Pfam" id="PF04616">
    <property type="entry name" value="Glyco_hydro_43"/>
    <property type="match status" value="1"/>
</dbReference>